<dbReference type="AlphaFoldDB" id="A0A382DST5"/>
<evidence type="ECO:0000313" key="2">
    <source>
        <dbReference type="EMBL" id="SVB41490.1"/>
    </source>
</evidence>
<accession>A0A382DST5</accession>
<protein>
    <recommendedName>
        <fullName evidence="1">Cysteine-rich domain-containing protein</fullName>
    </recommendedName>
</protein>
<feature type="non-terminal residue" evidence="2">
    <location>
        <position position="1"/>
    </location>
</feature>
<reference evidence="2" key="1">
    <citation type="submission" date="2018-05" db="EMBL/GenBank/DDBJ databases">
        <authorList>
            <person name="Lanie J.A."/>
            <person name="Ng W.-L."/>
            <person name="Kazmierczak K.M."/>
            <person name="Andrzejewski T.M."/>
            <person name="Davidsen T.M."/>
            <person name="Wayne K.J."/>
            <person name="Tettelin H."/>
            <person name="Glass J.I."/>
            <person name="Rusch D."/>
            <person name="Podicherti R."/>
            <person name="Tsui H.-C.T."/>
            <person name="Winkler M.E."/>
        </authorList>
    </citation>
    <scope>NUCLEOTIDE SEQUENCE</scope>
</reference>
<dbReference type="InterPro" id="IPR004017">
    <property type="entry name" value="Cys_rich_dom"/>
</dbReference>
<dbReference type="EMBL" id="UINC01040930">
    <property type="protein sequence ID" value="SVB41490.1"/>
    <property type="molecule type" value="Genomic_DNA"/>
</dbReference>
<dbReference type="GO" id="GO:0005829">
    <property type="term" value="C:cytosol"/>
    <property type="evidence" value="ECO:0007669"/>
    <property type="project" value="TreeGrafter"/>
</dbReference>
<organism evidence="2">
    <name type="scientific">marine metagenome</name>
    <dbReference type="NCBI Taxonomy" id="408172"/>
    <lineage>
        <taxon>unclassified sequences</taxon>
        <taxon>metagenomes</taxon>
        <taxon>ecological metagenomes</taxon>
    </lineage>
</organism>
<gene>
    <name evidence="2" type="ORF">METZ01_LOCUS194344</name>
</gene>
<dbReference type="Pfam" id="PF02754">
    <property type="entry name" value="CCG"/>
    <property type="match status" value="2"/>
</dbReference>
<proteinExistence type="predicted"/>
<sequence>VSAKVSLFATCILNNFYPDVAFSVVRVLSKLGVDVTVRPDQTCCGQPFFNSGHWNDSSKLMRKFVESYSGGQEDIVLPSGSCTSMVRNHYLEVCNDDDIGGIRDVSGRTFEFTEYITRELGISDLTPFQSGITEKINVTYHESCHLKRELGVSSEPIDLLRSLENVTVMDMDQSEVCCGFGGTFATKYPEISTAMGEEKVANIVKSGADIVTASDMSCLMHIDGLIARKKIPLKSMHISQVIEQSLNMEYQK</sequence>
<feature type="domain" description="Cysteine-rich" evidence="1">
    <location>
        <begin position="138"/>
        <end position="223"/>
    </location>
</feature>
<dbReference type="PANTHER" id="PTHR30296">
    <property type="entry name" value="UNCHARACTERIZED PROTEIN YKGE"/>
    <property type="match status" value="1"/>
</dbReference>
<dbReference type="GO" id="GO:0016491">
    <property type="term" value="F:oxidoreductase activity"/>
    <property type="evidence" value="ECO:0007669"/>
    <property type="project" value="UniProtKB-ARBA"/>
</dbReference>
<dbReference type="PANTHER" id="PTHR30296:SF0">
    <property type="entry name" value="LACTATE UTILIZATION PROTEIN A"/>
    <property type="match status" value="1"/>
</dbReference>
<evidence type="ECO:0000259" key="1">
    <source>
        <dbReference type="Pfam" id="PF02754"/>
    </source>
</evidence>
<name>A0A382DST5_9ZZZZ</name>
<feature type="domain" description="Cysteine-rich" evidence="1">
    <location>
        <begin position="5"/>
        <end position="86"/>
    </location>
</feature>